<organism evidence="2 3">
    <name type="scientific">Calycina marina</name>
    <dbReference type="NCBI Taxonomy" id="1763456"/>
    <lineage>
        <taxon>Eukaryota</taxon>
        <taxon>Fungi</taxon>
        <taxon>Dikarya</taxon>
        <taxon>Ascomycota</taxon>
        <taxon>Pezizomycotina</taxon>
        <taxon>Leotiomycetes</taxon>
        <taxon>Helotiales</taxon>
        <taxon>Pezizellaceae</taxon>
        <taxon>Calycina</taxon>
    </lineage>
</organism>
<accession>A0A9P7Z139</accession>
<dbReference type="EMBL" id="MU253976">
    <property type="protein sequence ID" value="KAG9243445.1"/>
    <property type="molecule type" value="Genomic_DNA"/>
</dbReference>
<name>A0A9P7Z139_9HELO</name>
<evidence type="ECO:0000256" key="1">
    <source>
        <dbReference type="SAM" id="MobiDB-lite"/>
    </source>
</evidence>
<keyword evidence="3" id="KW-1185">Reference proteome</keyword>
<comment type="caution">
    <text evidence="2">The sequence shown here is derived from an EMBL/GenBank/DDBJ whole genome shotgun (WGS) entry which is preliminary data.</text>
</comment>
<evidence type="ECO:0000313" key="2">
    <source>
        <dbReference type="EMBL" id="KAG9243445.1"/>
    </source>
</evidence>
<gene>
    <name evidence="2" type="ORF">BJ878DRAFT_423588</name>
</gene>
<evidence type="ECO:0000313" key="3">
    <source>
        <dbReference type="Proteomes" id="UP000887226"/>
    </source>
</evidence>
<sequence>MCSQSGNLPELTYPGGHSILESESEPDNTSRPQDPPPLASDMGMRYIALHTTDDVR</sequence>
<proteinExistence type="predicted"/>
<feature type="region of interest" description="Disordered" evidence="1">
    <location>
        <begin position="1"/>
        <end position="43"/>
    </location>
</feature>
<dbReference type="AlphaFoldDB" id="A0A9P7Z139"/>
<protein>
    <submittedName>
        <fullName evidence="2">Uncharacterized protein</fullName>
    </submittedName>
</protein>
<dbReference type="OrthoDB" id="3474448at2759"/>
<reference evidence="2" key="1">
    <citation type="journal article" date="2021" name="IMA Fungus">
        <title>Genomic characterization of three marine fungi, including Emericellopsis atlantica sp. nov. with signatures of a generalist lifestyle and marine biomass degradation.</title>
        <authorList>
            <person name="Hagestad O.C."/>
            <person name="Hou L."/>
            <person name="Andersen J.H."/>
            <person name="Hansen E.H."/>
            <person name="Altermark B."/>
            <person name="Li C."/>
            <person name="Kuhnert E."/>
            <person name="Cox R.J."/>
            <person name="Crous P.W."/>
            <person name="Spatafora J.W."/>
            <person name="Lail K."/>
            <person name="Amirebrahimi M."/>
            <person name="Lipzen A."/>
            <person name="Pangilinan J."/>
            <person name="Andreopoulos W."/>
            <person name="Hayes R.D."/>
            <person name="Ng V."/>
            <person name="Grigoriev I.V."/>
            <person name="Jackson S.A."/>
            <person name="Sutton T.D.S."/>
            <person name="Dobson A.D.W."/>
            <person name="Rama T."/>
        </authorList>
    </citation>
    <scope>NUCLEOTIDE SEQUENCE</scope>
    <source>
        <strain evidence="2">TRa3180A</strain>
    </source>
</reference>
<dbReference type="Proteomes" id="UP000887226">
    <property type="component" value="Unassembled WGS sequence"/>
</dbReference>